<evidence type="ECO:0000313" key="2">
    <source>
        <dbReference type="Proteomes" id="UP000315003"/>
    </source>
</evidence>
<proteinExistence type="predicted"/>
<accession>A0A517T260</accession>
<keyword evidence="2" id="KW-1185">Reference proteome</keyword>
<evidence type="ECO:0000313" key="1">
    <source>
        <dbReference type="EMBL" id="QDT62459.1"/>
    </source>
</evidence>
<reference evidence="1 2" key="1">
    <citation type="submission" date="2019-02" db="EMBL/GenBank/DDBJ databases">
        <title>Deep-cultivation of Planctomycetes and their phenomic and genomic characterization uncovers novel biology.</title>
        <authorList>
            <person name="Wiegand S."/>
            <person name="Jogler M."/>
            <person name="Boedeker C."/>
            <person name="Pinto D."/>
            <person name="Vollmers J."/>
            <person name="Rivas-Marin E."/>
            <person name="Kohn T."/>
            <person name="Peeters S.H."/>
            <person name="Heuer A."/>
            <person name="Rast P."/>
            <person name="Oberbeckmann S."/>
            <person name="Bunk B."/>
            <person name="Jeske O."/>
            <person name="Meyerdierks A."/>
            <person name="Storesund J.E."/>
            <person name="Kallscheuer N."/>
            <person name="Luecker S."/>
            <person name="Lage O.M."/>
            <person name="Pohl T."/>
            <person name="Merkel B.J."/>
            <person name="Hornburger P."/>
            <person name="Mueller R.-W."/>
            <person name="Bruemmer F."/>
            <person name="Labrenz M."/>
            <person name="Spormann A.M."/>
            <person name="Op den Camp H."/>
            <person name="Overmann J."/>
            <person name="Amann R."/>
            <person name="Jetten M.S.M."/>
            <person name="Mascher T."/>
            <person name="Medema M.H."/>
            <person name="Devos D.P."/>
            <person name="Kaster A.-K."/>
            <person name="Ovreas L."/>
            <person name="Rohde M."/>
            <person name="Galperin M.Y."/>
            <person name="Jogler C."/>
        </authorList>
    </citation>
    <scope>NUCLEOTIDE SEQUENCE [LARGE SCALE GENOMIC DNA]</scope>
    <source>
        <strain evidence="1 2">SV_7m_r</strain>
    </source>
</reference>
<name>A0A517T260_9BACT</name>
<dbReference type="EMBL" id="CP036272">
    <property type="protein sequence ID" value="QDT62459.1"/>
    <property type="molecule type" value="Genomic_DNA"/>
</dbReference>
<sequence length="69" mass="8074">MEFQINDSRPARRRCLRCGKDFSSRGPGNRICHPCRKINNRLGFIPESVMQKLRGTKRRNGFPMDPEQI</sequence>
<organism evidence="1 2">
    <name type="scientific">Stieleria bergensis</name>
    <dbReference type="NCBI Taxonomy" id="2528025"/>
    <lineage>
        <taxon>Bacteria</taxon>
        <taxon>Pseudomonadati</taxon>
        <taxon>Planctomycetota</taxon>
        <taxon>Planctomycetia</taxon>
        <taxon>Pirellulales</taxon>
        <taxon>Pirellulaceae</taxon>
        <taxon>Stieleria</taxon>
    </lineage>
</organism>
<gene>
    <name evidence="1" type="ORF">SV7mr_50070</name>
</gene>
<dbReference type="Proteomes" id="UP000315003">
    <property type="component" value="Chromosome"/>
</dbReference>
<protein>
    <submittedName>
        <fullName evidence="1">Uncharacterized protein</fullName>
    </submittedName>
</protein>
<dbReference type="AlphaFoldDB" id="A0A517T260"/>